<evidence type="ECO:0000313" key="4">
    <source>
        <dbReference type="EMBL" id="MCS0661200.1"/>
    </source>
</evidence>
<keyword evidence="2" id="KW-0012">Acyltransferase</keyword>
<evidence type="ECO:0000313" key="5">
    <source>
        <dbReference type="Proteomes" id="UP001204621"/>
    </source>
</evidence>
<dbReference type="EMBL" id="JANUGU010000016">
    <property type="protein sequence ID" value="MCS0661200.1"/>
    <property type="molecule type" value="Genomic_DNA"/>
</dbReference>
<dbReference type="InterPro" id="IPR000182">
    <property type="entry name" value="GNAT_dom"/>
</dbReference>
<dbReference type="Gene3D" id="3.40.630.30">
    <property type="match status" value="1"/>
</dbReference>
<organism evidence="4 5">
    <name type="scientific">Massilia terrae</name>
    <dbReference type="NCBI Taxonomy" id="1811224"/>
    <lineage>
        <taxon>Bacteria</taxon>
        <taxon>Pseudomonadati</taxon>
        <taxon>Pseudomonadota</taxon>
        <taxon>Betaproteobacteria</taxon>
        <taxon>Burkholderiales</taxon>
        <taxon>Oxalobacteraceae</taxon>
        <taxon>Telluria group</taxon>
        <taxon>Massilia</taxon>
    </lineage>
</organism>
<dbReference type="CDD" id="cd04301">
    <property type="entry name" value="NAT_SF"/>
    <property type="match status" value="1"/>
</dbReference>
<dbReference type="PANTHER" id="PTHR43877">
    <property type="entry name" value="AMINOALKYLPHOSPHONATE N-ACETYLTRANSFERASE-RELATED-RELATED"/>
    <property type="match status" value="1"/>
</dbReference>
<dbReference type="InterPro" id="IPR050832">
    <property type="entry name" value="Bact_Acetyltransf"/>
</dbReference>
<keyword evidence="5" id="KW-1185">Reference proteome</keyword>
<gene>
    <name evidence="4" type="ORF">NX778_24305</name>
</gene>
<name>A0ABT2D4M3_9BURK</name>
<feature type="domain" description="N-acetyltransferase" evidence="3">
    <location>
        <begin position="7"/>
        <end position="167"/>
    </location>
</feature>
<proteinExistence type="predicted"/>
<dbReference type="InterPro" id="IPR016181">
    <property type="entry name" value="Acyl_CoA_acyltransferase"/>
</dbReference>
<dbReference type="Proteomes" id="UP001204621">
    <property type="component" value="Unassembled WGS sequence"/>
</dbReference>
<evidence type="ECO:0000256" key="2">
    <source>
        <dbReference type="ARBA" id="ARBA00023315"/>
    </source>
</evidence>
<evidence type="ECO:0000259" key="3">
    <source>
        <dbReference type="PROSITE" id="PS51186"/>
    </source>
</evidence>
<dbReference type="Pfam" id="PF00583">
    <property type="entry name" value="Acetyltransf_1"/>
    <property type="match status" value="1"/>
</dbReference>
<comment type="caution">
    <text evidence="4">The sequence shown here is derived from an EMBL/GenBank/DDBJ whole genome shotgun (WGS) entry which is preliminary data.</text>
</comment>
<dbReference type="RefSeq" id="WP_258814412.1">
    <property type="nucleotide sequence ID" value="NZ_JANUGU010000016.1"/>
</dbReference>
<sequence length="175" mass="19722">MEAAGQIVVRPLGASDVHQYRGLRLASLRDFQFCHGPAYEDAQQQSMEWHAERITKPGDHWFGAFDGDQLLGTIALRTQEGSRLRHSASLNSLIVDGSLQSRGVGRMLVAHLIDFARSLGFIRQITLAYTEGNTRAERLYEAFGFAPFGLEPDALFHEGRYYGKQHRQLILNPHE</sequence>
<protein>
    <submittedName>
        <fullName evidence="4">GNAT family N-acetyltransferase</fullName>
    </submittedName>
</protein>
<accession>A0ABT2D4M3</accession>
<reference evidence="4 5" key="1">
    <citation type="submission" date="2022-08" db="EMBL/GenBank/DDBJ databases">
        <title>Reclassification of Massilia species as members of the genera Telluria, Duganella, Pseudoduganella, Mokoshia gen. nov. and Zemynaea gen. nov. using orthogonal and non-orthogonal genome-based approaches.</title>
        <authorList>
            <person name="Bowman J.P."/>
        </authorList>
    </citation>
    <scope>NUCLEOTIDE SEQUENCE [LARGE SCALE GENOMIC DNA]</scope>
    <source>
        <strain evidence="4 5">JCM 31606</strain>
    </source>
</reference>
<dbReference type="PROSITE" id="PS51186">
    <property type="entry name" value="GNAT"/>
    <property type="match status" value="1"/>
</dbReference>
<dbReference type="PANTHER" id="PTHR43877:SF1">
    <property type="entry name" value="ACETYLTRANSFERASE"/>
    <property type="match status" value="1"/>
</dbReference>
<dbReference type="SUPFAM" id="SSF55729">
    <property type="entry name" value="Acyl-CoA N-acyltransferases (Nat)"/>
    <property type="match status" value="1"/>
</dbReference>
<evidence type="ECO:0000256" key="1">
    <source>
        <dbReference type="ARBA" id="ARBA00022679"/>
    </source>
</evidence>
<keyword evidence="1" id="KW-0808">Transferase</keyword>